<sequence>MKVRRLISSGSWVVRKLCTTATETATEAVSVAPRRDRLYSRLSELRVKGGTVAQTLNDYVMERKHLSKDELTRCIKDLRKYGRYQHALDVIDWMWRRNLNLSWKDYVMRIDLLAKAKGIDAAENYFSGLHPDAKNQFTYGALLNCYCYELMTEKALAQFEEMDKLQYVNNCLPFNNLMSMYMKLGQYDKVHALVDEMKKRNISPVAYTYTVWMQSYGCLNDIGGVERVLEEMAKDSEVNSNWTAYSNLAAIYIKAGQYEKAELSLKKLEKCPKPLEREAYHFLISLYTGTSNLAEVKRVWDALKGAFSSVTNMSYLVMLRALAKLNDLDGLKECFKEWESICSNYDPRLAVTVIHAYLTQDMIEEAKWVFEKALKRSNGHFFKLRETFMVYFLKKQQLDLALEHMEGAVSEVKDNNWQPALETVTAFFDYFTKEKDVDGAEEFCRVLKNLNCLNSDTYCLLLKTYIAADKVVPDIYQRLEEDDIELSKEFQELIKKVCPT</sequence>
<dbReference type="FunFam" id="1.25.40.10:FF:000385">
    <property type="entry name" value="Pentatricopeptide repeat-containing protein mitochondrial"/>
    <property type="match status" value="1"/>
</dbReference>
<dbReference type="PANTHER" id="PTHR45717:SF8">
    <property type="entry name" value="OS01G0301000 PROTEIN"/>
    <property type="match status" value="1"/>
</dbReference>
<gene>
    <name evidence="7" type="ORF">SLEP1_g1491</name>
</gene>
<accession>A0AAV5HDX7</accession>
<evidence type="ECO:0000256" key="5">
    <source>
        <dbReference type="ARBA" id="ARBA00023128"/>
    </source>
</evidence>
<keyword evidence="5" id="KW-0496">Mitochondrion</keyword>
<feature type="repeat" description="PPR" evidence="6">
    <location>
        <begin position="135"/>
        <end position="169"/>
    </location>
</feature>
<comment type="subcellular location">
    <subcellularLocation>
        <location evidence="1">Mitochondrion</location>
    </subcellularLocation>
</comment>
<protein>
    <recommendedName>
        <fullName evidence="9">Pentatricopeptide repeat-containing protein</fullName>
    </recommendedName>
</protein>
<dbReference type="NCBIfam" id="TIGR00756">
    <property type="entry name" value="PPR"/>
    <property type="match status" value="1"/>
</dbReference>
<dbReference type="PANTHER" id="PTHR45717">
    <property type="entry name" value="OS12G0527900 PROTEIN"/>
    <property type="match status" value="1"/>
</dbReference>
<evidence type="ECO:0000313" key="7">
    <source>
        <dbReference type="EMBL" id="GKU87033.1"/>
    </source>
</evidence>
<evidence type="ECO:0000256" key="4">
    <source>
        <dbReference type="ARBA" id="ARBA00022946"/>
    </source>
</evidence>
<dbReference type="Pfam" id="PF01535">
    <property type="entry name" value="PPR"/>
    <property type="match status" value="2"/>
</dbReference>
<dbReference type="EMBL" id="BPVZ01000001">
    <property type="protein sequence ID" value="GKU87033.1"/>
    <property type="molecule type" value="Genomic_DNA"/>
</dbReference>
<dbReference type="Proteomes" id="UP001054252">
    <property type="component" value="Unassembled WGS sequence"/>
</dbReference>
<dbReference type="Gene3D" id="1.25.40.10">
    <property type="entry name" value="Tetratricopeptide repeat domain"/>
    <property type="match status" value="2"/>
</dbReference>
<evidence type="ECO:0000256" key="1">
    <source>
        <dbReference type="ARBA" id="ARBA00004173"/>
    </source>
</evidence>
<evidence type="ECO:0000313" key="8">
    <source>
        <dbReference type="Proteomes" id="UP001054252"/>
    </source>
</evidence>
<dbReference type="GO" id="GO:0005739">
    <property type="term" value="C:mitochondrion"/>
    <property type="evidence" value="ECO:0007669"/>
    <property type="project" value="UniProtKB-SubCell"/>
</dbReference>
<keyword evidence="4" id="KW-0809">Transit peptide</keyword>
<organism evidence="7 8">
    <name type="scientific">Rubroshorea leprosula</name>
    <dbReference type="NCBI Taxonomy" id="152421"/>
    <lineage>
        <taxon>Eukaryota</taxon>
        <taxon>Viridiplantae</taxon>
        <taxon>Streptophyta</taxon>
        <taxon>Embryophyta</taxon>
        <taxon>Tracheophyta</taxon>
        <taxon>Spermatophyta</taxon>
        <taxon>Magnoliopsida</taxon>
        <taxon>eudicotyledons</taxon>
        <taxon>Gunneridae</taxon>
        <taxon>Pentapetalae</taxon>
        <taxon>rosids</taxon>
        <taxon>malvids</taxon>
        <taxon>Malvales</taxon>
        <taxon>Dipterocarpaceae</taxon>
        <taxon>Rubroshorea</taxon>
    </lineage>
</organism>
<evidence type="ECO:0008006" key="9">
    <source>
        <dbReference type="Google" id="ProtNLM"/>
    </source>
</evidence>
<evidence type="ECO:0000256" key="2">
    <source>
        <dbReference type="ARBA" id="ARBA00007626"/>
    </source>
</evidence>
<evidence type="ECO:0000256" key="3">
    <source>
        <dbReference type="ARBA" id="ARBA00022737"/>
    </source>
</evidence>
<dbReference type="SUPFAM" id="SSF48452">
    <property type="entry name" value="TPR-like"/>
    <property type="match status" value="1"/>
</dbReference>
<evidence type="ECO:0000256" key="6">
    <source>
        <dbReference type="PROSITE-ProRule" id="PRU00708"/>
    </source>
</evidence>
<keyword evidence="3" id="KW-0677">Repeat</keyword>
<dbReference type="Pfam" id="PF13041">
    <property type="entry name" value="PPR_2"/>
    <property type="match status" value="1"/>
</dbReference>
<dbReference type="InterPro" id="IPR002885">
    <property type="entry name" value="PPR_rpt"/>
</dbReference>
<comment type="caution">
    <text evidence="7">The sequence shown here is derived from an EMBL/GenBank/DDBJ whole genome shotgun (WGS) entry which is preliminary data.</text>
</comment>
<proteinExistence type="inferred from homology"/>
<feature type="repeat" description="PPR" evidence="6">
    <location>
        <begin position="170"/>
        <end position="204"/>
    </location>
</feature>
<comment type="similarity">
    <text evidence="2">Belongs to the PPR family. P subfamily.</text>
</comment>
<keyword evidence="8" id="KW-1185">Reference proteome</keyword>
<dbReference type="GO" id="GO:0003729">
    <property type="term" value="F:mRNA binding"/>
    <property type="evidence" value="ECO:0007669"/>
    <property type="project" value="UniProtKB-ARBA"/>
</dbReference>
<dbReference type="PROSITE" id="PS51375">
    <property type="entry name" value="PPR"/>
    <property type="match status" value="2"/>
</dbReference>
<dbReference type="AlphaFoldDB" id="A0AAV5HDX7"/>
<dbReference type="InterPro" id="IPR011990">
    <property type="entry name" value="TPR-like_helical_dom_sf"/>
</dbReference>
<reference evidence="7 8" key="1">
    <citation type="journal article" date="2021" name="Commun. Biol.">
        <title>The genome of Shorea leprosula (Dipterocarpaceae) highlights the ecological relevance of drought in aseasonal tropical rainforests.</title>
        <authorList>
            <person name="Ng K.K.S."/>
            <person name="Kobayashi M.J."/>
            <person name="Fawcett J.A."/>
            <person name="Hatakeyama M."/>
            <person name="Paape T."/>
            <person name="Ng C.H."/>
            <person name="Ang C.C."/>
            <person name="Tnah L.H."/>
            <person name="Lee C.T."/>
            <person name="Nishiyama T."/>
            <person name="Sese J."/>
            <person name="O'Brien M.J."/>
            <person name="Copetti D."/>
            <person name="Mohd Noor M.I."/>
            <person name="Ong R.C."/>
            <person name="Putra M."/>
            <person name="Sireger I.Z."/>
            <person name="Indrioko S."/>
            <person name="Kosugi Y."/>
            <person name="Izuno A."/>
            <person name="Isagi Y."/>
            <person name="Lee S.L."/>
            <person name="Shimizu K.K."/>
        </authorList>
    </citation>
    <scope>NUCLEOTIDE SEQUENCE [LARGE SCALE GENOMIC DNA]</scope>
    <source>
        <strain evidence="7">214</strain>
    </source>
</reference>
<name>A0AAV5HDX7_9ROSI</name>